<evidence type="ECO:0000256" key="2">
    <source>
        <dbReference type="SAM" id="SignalP"/>
    </source>
</evidence>
<evidence type="ECO:0000313" key="4">
    <source>
        <dbReference type="EMBL" id="MXO59772.1"/>
    </source>
</evidence>
<sequence length="503" mass="54560">MRSTTVAVALALALATAACQNAGDQAELAQASEIAWRHGDVADALAEAKEAGKPVILYWGAVWCPPCNQMKATLFRDPEFIAETQNFIPVYLDGDTEGAQRWGEQFGISGYPTVIILQPDGTEITRIASATMAGELPKLLEVAAKRTTSIETLLAKAENNTANLDKEDWTILGGFDWMNDPKHFSDLTKAGTLLGRLAQSAPTPELKRRFGLLSLAVEADGKLTEEQQAQTERILGGMLEVKSEILANRQELTFYAPDLVNGMSPGEARDRLAGELVKAGDTIFAADGLSLTDRVDAVNIDITLAKADGGKVPADVLAKVRKRAKWADANAKDKQQRQSVMDDAAYRLKDAGDIEGGRKILLAELEKSESPYYYMSSLADFAEEQGKSAEAIDWAQKAYEASQGPATRVQWAISWSGYVMRLTPQDKKAVETSAQAVLGELAKNQDGYFQRTRVKIDKWGKTLSEWAAANGGSEVLDGLRTEMAELCTRQGGQADSCSSWAKA</sequence>
<keyword evidence="5" id="KW-1185">Reference proteome</keyword>
<protein>
    <submittedName>
        <fullName evidence="4">Thioredoxin fold domain-containing protein</fullName>
    </submittedName>
</protein>
<dbReference type="EMBL" id="WTYM01000038">
    <property type="protein sequence ID" value="MXO59772.1"/>
    <property type="molecule type" value="Genomic_DNA"/>
</dbReference>
<dbReference type="SUPFAM" id="SSF52833">
    <property type="entry name" value="Thioredoxin-like"/>
    <property type="match status" value="1"/>
</dbReference>
<comment type="caution">
    <text evidence="4">The sequence shown here is derived from an EMBL/GenBank/DDBJ whole genome shotgun (WGS) entry which is preliminary data.</text>
</comment>
<dbReference type="PANTHER" id="PTHR15337">
    <property type="entry name" value="ANTERIOR GRADIENT PROTEIN-RELATED"/>
    <property type="match status" value="1"/>
</dbReference>
<evidence type="ECO:0000313" key="5">
    <source>
        <dbReference type="Proteomes" id="UP000433652"/>
    </source>
</evidence>
<feature type="domain" description="Thioredoxin" evidence="3">
    <location>
        <begin position="20"/>
        <end position="148"/>
    </location>
</feature>
<dbReference type="PROSITE" id="PS51352">
    <property type="entry name" value="THIOREDOXIN_2"/>
    <property type="match status" value="1"/>
</dbReference>
<dbReference type="CDD" id="cd02947">
    <property type="entry name" value="TRX_family"/>
    <property type="match status" value="1"/>
</dbReference>
<accession>A0A6I4SZN5</accession>
<name>A0A6I4SZN5_9SPHN</name>
<keyword evidence="1 2" id="KW-0732">Signal</keyword>
<evidence type="ECO:0000259" key="3">
    <source>
        <dbReference type="PROSITE" id="PS51352"/>
    </source>
</evidence>
<dbReference type="PANTHER" id="PTHR15337:SF11">
    <property type="entry name" value="THIOREDOXIN DOMAIN-CONTAINING PROTEIN"/>
    <property type="match status" value="1"/>
</dbReference>
<feature type="signal peptide" evidence="2">
    <location>
        <begin position="1"/>
        <end position="22"/>
    </location>
</feature>
<evidence type="ECO:0000256" key="1">
    <source>
        <dbReference type="ARBA" id="ARBA00022729"/>
    </source>
</evidence>
<dbReference type="RefSeq" id="WP_159794525.1">
    <property type="nucleotide sequence ID" value="NZ_WTYM01000038.1"/>
</dbReference>
<reference evidence="4 5" key="1">
    <citation type="submission" date="2019-12" db="EMBL/GenBank/DDBJ databases">
        <title>Genomic-based taxomic classification of the family Erythrobacteraceae.</title>
        <authorList>
            <person name="Xu L."/>
        </authorList>
    </citation>
    <scope>NUCLEOTIDE SEQUENCE [LARGE SCALE GENOMIC DNA]</scope>
    <source>
        <strain evidence="4 5">MCCC 1K01500</strain>
    </source>
</reference>
<dbReference type="InterPro" id="IPR013766">
    <property type="entry name" value="Thioredoxin_domain"/>
</dbReference>
<dbReference type="AlphaFoldDB" id="A0A6I4SZN5"/>
<dbReference type="OrthoDB" id="7629852at2"/>
<proteinExistence type="predicted"/>
<dbReference type="Proteomes" id="UP000433652">
    <property type="component" value="Unassembled WGS sequence"/>
</dbReference>
<dbReference type="Gene3D" id="3.40.30.10">
    <property type="entry name" value="Glutaredoxin"/>
    <property type="match status" value="1"/>
</dbReference>
<gene>
    <name evidence="4" type="ORF">GRI89_09495</name>
</gene>
<dbReference type="InterPro" id="IPR036249">
    <property type="entry name" value="Thioredoxin-like_sf"/>
</dbReference>
<feature type="chain" id="PRO_5026062818" evidence="2">
    <location>
        <begin position="23"/>
        <end position="503"/>
    </location>
</feature>
<dbReference type="InterPro" id="IPR051099">
    <property type="entry name" value="AGR/TXD"/>
</dbReference>
<dbReference type="Pfam" id="PF13899">
    <property type="entry name" value="Thioredoxin_7"/>
    <property type="match status" value="1"/>
</dbReference>
<organism evidence="4 5">
    <name type="scientific">Croceibacterium salegens</name>
    <dbReference type="NCBI Taxonomy" id="1737568"/>
    <lineage>
        <taxon>Bacteria</taxon>
        <taxon>Pseudomonadati</taxon>
        <taxon>Pseudomonadota</taxon>
        <taxon>Alphaproteobacteria</taxon>
        <taxon>Sphingomonadales</taxon>
        <taxon>Erythrobacteraceae</taxon>
        <taxon>Croceibacterium</taxon>
    </lineage>
</organism>
<dbReference type="PROSITE" id="PS51257">
    <property type="entry name" value="PROKAR_LIPOPROTEIN"/>
    <property type="match status" value="1"/>
</dbReference>